<gene>
    <name evidence="7" type="ORF">QJS10_CPB17g00302</name>
</gene>
<feature type="region of interest" description="Disordered" evidence="5">
    <location>
        <begin position="1"/>
        <end position="34"/>
    </location>
</feature>
<evidence type="ECO:0000256" key="4">
    <source>
        <dbReference type="ARBA" id="ARBA00038020"/>
    </source>
</evidence>
<comment type="similarity">
    <text evidence="4">Belongs to the SFH family.</text>
</comment>
<proteinExistence type="inferred from homology"/>
<keyword evidence="8" id="KW-1185">Reference proteome</keyword>
<dbReference type="Gene3D" id="3.40.525.10">
    <property type="entry name" value="CRAL-TRIO lipid binding domain"/>
    <property type="match status" value="2"/>
</dbReference>
<dbReference type="Proteomes" id="UP001180020">
    <property type="component" value="Unassembled WGS sequence"/>
</dbReference>
<evidence type="ECO:0000256" key="5">
    <source>
        <dbReference type="SAM" id="MobiDB-lite"/>
    </source>
</evidence>
<feature type="domain" description="CRAL-TRIO" evidence="6">
    <location>
        <begin position="143"/>
        <end position="258"/>
    </location>
</feature>
<feature type="region of interest" description="Disordered" evidence="5">
    <location>
        <begin position="307"/>
        <end position="331"/>
    </location>
</feature>
<comment type="caution">
    <text evidence="7">The sequence shown here is derived from an EMBL/GenBank/DDBJ whole genome shotgun (WGS) entry which is preliminary data.</text>
</comment>
<dbReference type="EMBL" id="JAUJYO010000017">
    <property type="protein sequence ID" value="KAK1292455.1"/>
    <property type="molecule type" value="Genomic_DNA"/>
</dbReference>
<comment type="subcellular location">
    <subcellularLocation>
        <location evidence="1">Cell membrane</location>
        <topology evidence="1">Peripheral membrane protein</topology>
    </subcellularLocation>
    <subcellularLocation>
        <location evidence="2">Golgi apparatus membrane</location>
        <topology evidence="2">Peripheral membrane protein</topology>
    </subcellularLocation>
</comment>
<dbReference type="PANTHER" id="PTHR45657">
    <property type="entry name" value="CRAL-TRIO DOMAIN-CONTAINING PROTEIN YKL091C-RELATED"/>
    <property type="match status" value="1"/>
</dbReference>
<evidence type="ECO:0000256" key="1">
    <source>
        <dbReference type="ARBA" id="ARBA00004202"/>
    </source>
</evidence>
<dbReference type="InterPro" id="IPR036273">
    <property type="entry name" value="CRAL/TRIO_N_dom_sf"/>
</dbReference>
<dbReference type="SMART" id="SM00516">
    <property type="entry name" value="SEC14"/>
    <property type="match status" value="1"/>
</dbReference>
<reference evidence="7" key="2">
    <citation type="submission" date="2023-06" db="EMBL/GenBank/DDBJ databases">
        <authorList>
            <person name="Ma L."/>
            <person name="Liu K.-W."/>
            <person name="Li Z."/>
            <person name="Hsiao Y.-Y."/>
            <person name="Qi Y."/>
            <person name="Fu T."/>
            <person name="Tang G."/>
            <person name="Zhang D."/>
            <person name="Sun W.-H."/>
            <person name="Liu D.-K."/>
            <person name="Li Y."/>
            <person name="Chen G.-Z."/>
            <person name="Liu X.-D."/>
            <person name="Liao X.-Y."/>
            <person name="Jiang Y.-T."/>
            <person name="Yu X."/>
            <person name="Hao Y."/>
            <person name="Huang J."/>
            <person name="Zhao X.-W."/>
            <person name="Ke S."/>
            <person name="Chen Y.-Y."/>
            <person name="Wu W.-L."/>
            <person name="Hsu J.-L."/>
            <person name="Lin Y.-F."/>
            <person name="Huang M.-D."/>
            <person name="Li C.-Y."/>
            <person name="Huang L."/>
            <person name="Wang Z.-W."/>
            <person name="Zhao X."/>
            <person name="Zhong W.-Y."/>
            <person name="Peng D.-H."/>
            <person name="Ahmad S."/>
            <person name="Lan S."/>
            <person name="Zhang J.-S."/>
            <person name="Tsai W.-C."/>
            <person name="Van De Peer Y."/>
            <person name="Liu Z.-J."/>
        </authorList>
    </citation>
    <scope>NUCLEOTIDE SEQUENCE</scope>
    <source>
        <strain evidence="7">CP</strain>
        <tissue evidence="7">Leaves</tissue>
    </source>
</reference>
<dbReference type="SUPFAM" id="SSF46938">
    <property type="entry name" value="CRAL/TRIO N-terminal domain"/>
    <property type="match status" value="1"/>
</dbReference>
<keyword evidence="3" id="KW-0333">Golgi apparatus</keyword>
<evidence type="ECO:0000256" key="2">
    <source>
        <dbReference type="ARBA" id="ARBA00004395"/>
    </source>
</evidence>
<accession>A0AAV9CU92</accession>
<dbReference type="AlphaFoldDB" id="A0AAV9CU92"/>
<evidence type="ECO:0000313" key="8">
    <source>
        <dbReference type="Proteomes" id="UP001180020"/>
    </source>
</evidence>
<dbReference type="Pfam" id="PF03765">
    <property type="entry name" value="CRAL_TRIO_N"/>
    <property type="match status" value="1"/>
</dbReference>
<evidence type="ECO:0000256" key="3">
    <source>
        <dbReference type="ARBA" id="ARBA00023034"/>
    </source>
</evidence>
<evidence type="ECO:0000313" key="7">
    <source>
        <dbReference type="EMBL" id="KAK1292455.1"/>
    </source>
</evidence>
<reference evidence="7" key="1">
    <citation type="journal article" date="2023" name="Nat. Commun.">
        <title>Diploid and tetraploid genomes of Acorus and the evolution of monocots.</title>
        <authorList>
            <person name="Ma L."/>
            <person name="Liu K.W."/>
            <person name="Li Z."/>
            <person name="Hsiao Y.Y."/>
            <person name="Qi Y."/>
            <person name="Fu T."/>
            <person name="Tang G.D."/>
            <person name="Zhang D."/>
            <person name="Sun W.H."/>
            <person name="Liu D.K."/>
            <person name="Li Y."/>
            <person name="Chen G.Z."/>
            <person name="Liu X.D."/>
            <person name="Liao X.Y."/>
            <person name="Jiang Y.T."/>
            <person name="Yu X."/>
            <person name="Hao Y."/>
            <person name="Huang J."/>
            <person name="Zhao X.W."/>
            <person name="Ke S."/>
            <person name="Chen Y.Y."/>
            <person name="Wu W.L."/>
            <person name="Hsu J.L."/>
            <person name="Lin Y.F."/>
            <person name="Huang M.D."/>
            <person name="Li C.Y."/>
            <person name="Huang L."/>
            <person name="Wang Z.W."/>
            <person name="Zhao X."/>
            <person name="Zhong W.Y."/>
            <person name="Peng D.H."/>
            <person name="Ahmad S."/>
            <person name="Lan S."/>
            <person name="Zhang J.S."/>
            <person name="Tsai W.C."/>
            <person name="Van de Peer Y."/>
            <person name="Liu Z.J."/>
        </authorList>
    </citation>
    <scope>NUCLEOTIDE SEQUENCE</scope>
    <source>
        <strain evidence="7">CP</strain>
    </source>
</reference>
<sequence>MSGLEGALSHDERRDRKSDVENSEDERRRTKIGSFKKKALNASTKLTHSLKKRGRRKIDCRLPSVSIEDIRDAEEERAVNAFRQELIAKDLLPARHDEYHTMLRFLKARKFDMEKTIQMWSEMLRWRIEFGADTILEDFEFTEWSQVLRHYPQGYHGVDKEGRPVYIERLSHVEPDKLMQITTIDRYIKYHVQEFELALHQKFPACSIASKRHIGSTTTVLDAHGVGLGSYNKSVAELLTIMQKIDGNYYPEVLGTKYQSKLLEVIDSSQLPVFLGGSCTCSDVGGCLNSNKGPWNDVEIMKGISSDASTAESGSDVDYLSSPTGSRKTGCSRLAPVHEEFTQVRTGHPTAYYSCDDHFIIIDKTVDYGRRGREPVEKTLPGIEDRRNFYSVPVPDSQDNFVEYLFTRSMSLLRRNTTKDESDDMSLRVFARVLVAFLVKLVFTRILGVGSRRVVGTVHPSISNDPSQDDHMTAQAVEEKIVPCLERLQRLETMLGELSARPSEIPLEKEQMIMESLDRIKAIEFDLEKTKKHLHVTMTKQNEIARSMESALEPKVQRRSCWE</sequence>
<dbReference type="InterPro" id="IPR036865">
    <property type="entry name" value="CRAL-TRIO_dom_sf"/>
</dbReference>
<dbReference type="InterPro" id="IPR011074">
    <property type="entry name" value="CRAL/TRIO_N_dom"/>
</dbReference>
<dbReference type="PROSITE" id="PS50191">
    <property type="entry name" value="CRAL_TRIO"/>
    <property type="match status" value="1"/>
</dbReference>
<dbReference type="CDD" id="cd00170">
    <property type="entry name" value="SEC14"/>
    <property type="match status" value="1"/>
</dbReference>
<dbReference type="SMART" id="SM01100">
    <property type="entry name" value="CRAL_TRIO_N"/>
    <property type="match status" value="1"/>
</dbReference>
<dbReference type="InterPro" id="IPR051026">
    <property type="entry name" value="PI/PC_transfer"/>
</dbReference>
<dbReference type="SUPFAM" id="SSF52087">
    <property type="entry name" value="CRAL/TRIO domain"/>
    <property type="match status" value="1"/>
</dbReference>
<dbReference type="Pfam" id="PF00650">
    <property type="entry name" value="CRAL_TRIO"/>
    <property type="match status" value="1"/>
</dbReference>
<dbReference type="PANTHER" id="PTHR45657:SF8">
    <property type="entry name" value="PHOSPHATIDYLINOSITOL_PHOSPHATIDYLCHOLINE TRANSFER PROTEIN SFH13"/>
    <property type="match status" value="1"/>
</dbReference>
<evidence type="ECO:0000259" key="6">
    <source>
        <dbReference type="PROSITE" id="PS50191"/>
    </source>
</evidence>
<dbReference type="GO" id="GO:0000139">
    <property type="term" value="C:Golgi membrane"/>
    <property type="evidence" value="ECO:0007669"/>
    <property type="project" value="UniProtKB-SubCell"/>
</dbReference>
<organism evidence="7 8">
    <name type="scientific">Acorus calamus</name>
    <name type="common">Sweet flag</name>
    <dbReference type="NCBI Taxonomy" id="4465"/>
    <lineage>
        <taxon>Eukaryota</taxon>
        <taxon>Viridiplantae</taxon>
        <taxon>Streptophyta</taxon>
        <taxon>Embryophyta</taxon>
        <taxon>Tracheophyta</taxon>
        <taxon>Spermatophyta</taxon>
        <taxon>Magnoliopsida</taxon>
        <taxon>Liliopsida</taxon>
        <taxon>Acoraceae</taxon>
        <taxon>Acorus</taxon>
    </lineage>
</organism>
<dbReference type="InterPro" id="IPR001251">
    <property type="entry name" value="CRAL-TRIO_dom"/>
</dbReference>
<dbReference type="GO" id="GO:0005886">
    <property type="term" value="C:plasma membrane"/>
    <property type="evidence" value="ECO:0007669"/>
    <property type="project" value="UniProtKB-SubCell"/>
</dbReference>
<protein>
    <recommendedName>
        <fullName evidence="6">CRAL-TRIO domain-containing protein</fullName>
    </recommendedName>
</protein>
<dbReference type="Gene3D" id="1.10.8.20">
    <property type="entry name" value="N-terminal domain of phosphatidylinositol transfer protein sec14p"/>
    <property type="match status" value="1"/>
</dbReference>
<feature type="compositionally biased region" description="Basic and acidic residues" evidence="5">
    <location>
        <begin position="8"/>
        <end position="28"/>
    </location>
</feature>
<name>A0AAV9CU92_ACOCL</name>